<dbReference type="Proteomes" id="UP000887576">
    <property type="component" value="Unplaced"/>
</dbReference>
<evidence type="ECO:0000313" key="1">
    <source>
        <dbReference type="Proteomes" id="UP000887576"/>
    </source>
</evidence>
<sequence length="97" mass="11026">MALTTTVEPVEPEPEPESVSWHCGNSATGQAFTEKAFKHVCPKNHLTINVMCLSNKMCVLPRKECNRIFCETSKLLEGIRCKALFKLYCYYLSLTDH</sequence>
<reference evidence="2" key="1">
    <citation type="submission" date="2025-08" db="UniProtKB">
        <authorList>
            <consortium name="WormBaseParasite"/>
        </authorList>
    </citation>
    <scope>IDENTIFICATION</scope>
</reference>
<dbReference type="WBParaSite" id="JU765_v2.g10367.t1">
    <property type="protein sequence ID" value="JU765_v2.g10367.t1"/>
    <property type="gene ID" value="JU765_v2.g10367"/>
</dbReference>
<name>A0AC34PVD8_9BILA</name>
<protein>
    <submittedName>
        <fullName evidence="2">Uncharacterized protein</fullName>
    </submittedName>
</protein>
<accession>A0AC34PVD8</accession>
<organism evidence="1 2">
    <name type="scientific">Panagrolaimus sp. JU765</name>
    <dbReference type="NCBI Taxonomy" id="591449"/>
    <lineage>
        <taxon>Eukaryota</taxon>
        <taxon>Metazoa</taxon>
        <taxon>Ecdysozoa</taxon>
        <taxon>Nematoda</taxon>
        <taxon>Chromadorea</taxon>
        <taxon>Rhabditida</taxon>
        <taxon>Tylenchina</taxon>
        <taxon>Panagrolaimomorpha</taxon>
        <taxon>Panagrolaimoidea</taxon>
        <taxon>Panagrolaimidae</taxon>
        <taxon>Panagrolaimus</taxon>
    </lineage>
</organism>
<evidence type="ECO:0000313" key="2">
    <source>
        <dbReference type="WBParaSite" id="JU765_v2.g10367.t1"/>
    </source>
</evidence>
<proteinExistence type="predicted"/>